<reference evidence="3 4" key="1">
    <citation type="submission" date="2020-02" db="EMBL/GenBank/DDBJ databases">
        <authorList>
            <person name="Ferguson B K."/>
        </authorList>
    </citation>
    <scope>NUCLEOTIDE SEQUENCE [LARGE SCALE GENOMIC DNA]</scope>
</reference>
<evidence type="ECO:0000256" key="1">
    <source>
        <dbReference type="PROSITE-ProRule" id="PRU00221"/>
    </source>
</evidence>
<dbReference type="PROSITE" id="PS50082">
    <property type="entry name" value="WD_REPEATS_2"/>
    <property type="match status" value="1"/>
</dbReference>
<feature type="coiled-coil region" evidence="2">
    <location>
        <begin position="687"/>
        <end position="714"/>
    </location>
</feature>
<dbReference type="InterPro" id="IPR015943">
    <property type="entry name" value="WD40/YVTN_repeat-like_dom_sf"/>
</dbReference>
<evidence type="ECO:0000256" key="2">
    <source>
        <dbReference type="SAM" id="Coils"/>
    </source>
</evidence>
<dbReference type="EMBL" id="CADCXV010000661">
    <property type="protein sequence ID" value="CAB0032001.1"/>
    <property type="molecule type" value="Genomic_DNA"/>
</dbReference>
<feature type="repeat" description="WD" evidence="1">
    <location>
        <begin position="469"/>
        <end position="510"/>
    </location>
</feature>
<dbReference type="PANTHER" id="PTHR32215:SF0">
    <property type="entry name" value="CILIA- AND FLAGELLA-ASSOCIATED PROTEIN 57"/>
    <property type="match status" value="1"/>
</dbReference>
<dbReference type="Gene3D" id="2.130.10.10">
    <property type="entry name" value="YVTN repeat-like/Quinoprotein amine dehydrogenase"/>
    <property type="match status" value="2"/>
</dbReference>
<feature type="coiled-coil region" evidence="2">
    <location>
        <begin position="828"/>
        <end position="904"/>
    </location>
</feature>
<evidence type="ECO:0000313" key="3">
    <source>
        <dbReference type="EMBL" id="CAB0032001.1"/>
    </source>
</evidence>
<dbReference type="Pfam" id="PF00400">
    <property type="entry name" value="WD40"/>
    <property type="match status" value="1"/>
</dbReference>
<protein>
    <submittedName>
        <fullName evidence="3">Uncharacterized protein</fullName>
    </submittedName>
</protein>
<keyword evidence="1" id="KW-0853">WD repeat</keyword>
<dbReference type="SUPFAM" id="SSF50998">
    <property type="entry name" value="Quinoprotein alcohol dehydrogenase-like"/>
    <property type="match status" value="1"/>
</dbReference>
<evidence type="ECO:0000313" key="4">
    <source>
        <dbReference type="Proteomes" id="UP000479190"/>
    </source>
</evidence>
<dbReference type="InterPro" id="IPR052993">
    <property type="entry name" value="CFA-57"/>
</dbReference>
<proteinExistence type="predicted"/>
<accession>A0A6H5I1T8</accession>
<dbReference type="OrthoDB" id="10251741at2759"/>
<organism evidence="3 4">
    <name type="scientific">Trichogramma brassicae</name>
    <dbReference type="NCBI Taxonomy" id="86971"/>
    <lineage>
        <taxon>Eukaryota</taxon>
        <taxon>Metazoa</taxon>
        <taxon>Ecdysozoa</taxon>
        <taxon>Arthropoda</taxon>
        <taxon>Hexapoda</taxon>
        <taxon>Insecta</taxon>
        <taxon>Pterygota</taxon>
        <taxon>Neoptera</taxon>
        <taxon>Endopterygota</taxon>
        <taxon>Hymenoptera</taxon>
        <taxon>Apocrita</taxon>
        <taxon>Proctotrupomorpha</taxon>
        <taxon>Chalcidoidea</taxon>
        <taxon>Trichogrammatidae</taxon>
        <taxon>Trichogramma</taxon>
    </lineage>
</organism>
<sequence length="1045" mass="119852">MSKLQMRVLYGLRSDVSGNAHFITDDEVLYVVGNGLALHNFTQNRQRLVRGEHPVISIYDLSTLKRKKILGIPNDPSGSIRGFACVSFSYDSKYLAAVTSENQSMLFYNWEKGKIESSMDLSNSQLPSSRVSSINCNPADTAIIALGGPFCFKFLTLSETLWRPYGFSKADNLHVTSLTWLNSDRLLAGTLDGRILYLENGELRNVFKVHETVYMNMKVRDENAAQVSSSGGPADYSQAVLCLLTFVRGFAFAHGYGNVVVFEKDGPHKYTKRNLYSVPQQVSKLASDELYRVNSLSTNPSCDKILVTTGWTQLFYAKLWGPDILSEPEPKPVATMGHQLHHGPIGGLSTCTWKSHIVTFGTDDRSVRMWDYETGGLVMAKQYQEDISCVVLHPSGLFCLIGFSDKLRFMSVLLDDFQAIRHFAIRACRIAAFSTAGHLFSAVNGNIIHIYSTIDFNLRFLLKAAFVSRAGHTELIKNVVWAPEDTKMYSIGSEGAIYEWNTITGQRASEVVLKNVTLNGIVLSADGVTAFCISGDGRIHEIRDSMVRSTSSPRLDRRDRLIHFQNRIAGRARLPLPKHRTKPHRYEQRRRARVRDMALSYDEHALITTGLDGTISFWRVTYAYGTATTSIRDMLYLEQILISREDLSIKVQTIKDLYSRVKEQETEHAYKSRQMMLQHNDMVREIHSGYCEAIEELRDKIDKLEEDHANEINSINVEIASTRKAHEEEIRNMEISYDAKLIVEYDKYGAFEKKNNEMRRDFEGRLKQQAEEYQAKLEETMANFEARLDEKDRQLRESHEENAQSTHVHEIIKTQIEDDADREIIELRASYEAQLQQEREQELKLKGEAGVLRRKYEDAQKDLADCKWHWQNLRNDYAELKARKEELDKEVSELEAEAVQREATIVARGERIRDLEMANDELDKIRFVLNHRIGELKAQIEPRDALIAELKGKVADMELELLGMNRASQRQELKVYEMREKLSSAKREIQHEKHRRKMCQERLKRMRVDLLDAAAHINEPTALKNTVIKLYQRYSDQAQFLREPG</sequence>
<dbReference type="InterPro" id="IPR001680">
    <property type="entry name" value="WD40_rpt"/>
</dbReference>
<keyword evidence="4" id="KW-1185">Reference proteome</keyword>
<feature type="coiled-coil region" evidence="2">
    <location>
        <begin position="759"/>
        <end position="801"/>
    </location>
</feature>
<name>A0A6H5I1T8_9HYME</name>
<gene>
    <name evidence="3" type="ORF">TBRA_LOCUS3955</name>
</gene>
<dbReference type="Proteomes" id="UP000479190">
    <property type="component" value="Unassembled WGS sequence"/>
</dbReference>
<dbReference type="SMART" id="SM00320">
    <property type="entry name" value="WD40"/>
    <property type="match status" value="7"/>
</dbReference>
<dbReference type="AlphaFoldDB" id="A0A6H5I1T8"/>
<dbReference type="PANTHER" id="PTHR32215">
    <property type="entry name" value="CILIA- AND FLAGELLA-ASSOCIATED PROTEIN 57"/>
    <property type="match status" value="1"/>
</dbReference>
<keyword evidence="2" id="KW-0175">Coiled coil</keyword>
<dbReference type="InterPro" id="IPR011047">
    <property type="entry name" value="Quinoprotein_ADH-like_sf"/>
</dbReference>